<proteinExistence type="predicted"/>
<evidence type="ECO:0000313" key="3">
    <source>
        <dbReference type="Proteomes" id="UP000287651"/>
    </source>
</evidence>
<name>A0A426YEK8_ENSVE</name>
<gene>
    <name evidence="2" type="ORF">B296_00028981</name>
</gene>
<reference evidence="2 3" key="1">
    <citation type="journal article" date="2014" name="Agronomy (Basel)">
        <title>A Draft Genome Sequence for Ensete ventricosum, the Drought-Tolerant Tree Against Hunger.</title>
        <authorList>
            <person name="Harrison J."/>
            <person name="Moore K.A."/>
            <person name="Paszkiewicz K."/>
            <person name="Jones T."/>
            <person name="Grant M."/>
            <person name="Ambacheew D."/>
            <person name="Muzemil S."/>
            <person name="Studholme D.J."/>
        </authorList>
    </citation>
    <scope>NUCLEOTIDE SEQUENCE [LARGE SCALE GENOMIC DNA]</scope>
</reference>
<protein>
    <recommendedName>
        <fullName evidence="4">Secreted peptide</fullName>
    </recommendedName>
</protein>
<evidence type="ECO:0008006" key="4">
    <source>
        <dbReference type="Google" id="ProtNLM"/>
    </source>
</evidence>
<feature type="chain" id="PRO_5019389076" description="Secreted peptide" evidence="1">
    <location>
        <begin position="24"/>
        <end position="99"/>
    </location>
</feature>
<organism evidence="2 3">
    <name type="scientific">Ensete ventricosum</name>
    <name type="common">Abyssinian banana</name>
    <name type="synonym">Musa ensete</name>
    <dbReference type="NCBI Taxonomy" id="4639"/>
    <lineage>
        <taxon>Eukaryota</taxon>
        <taxon>Viridiplantae</taxon>
        <taxon>Streptophyta</taxon>
        <taxon>Embryophyta</taxon>
        <taxon>Tracheophyta</taxon>
        <taxon>Spermatophyta</taxon>
        <taxon>Magnoliopsida</taxon>
        <taxon>Liliopsida</taxon>
        <taxon>Zingiberales</taxon>
        <taxon>Musaceae</taxon>
        <taxon>Ensete</taxon>
    </lineage>
</organism>
<evidence type="ECO:0000256" key="1">
    <source>
        <dbReference type="SAM" id="SignalP"/>
    </source>
</evidence>
<dbReference type="AlphaFoldDB" id="A0A426YEK8"/>
<dbReference type="Proteomes" id="UP000287651">
    <property type="component" value="Unassembled WGS sequence"/>
</dbReference>
<feature type="signal peptide" evidence="1">
    <location>
        <begin position="1"/>
        <end position="23"/>
    </location>
</feature>
<sequence>MLLLPPLLSLQLHLASPSTDATAAPICSMQPHLIAPSFTIVLSRTAALSLLPPTALFFLHRHDASHYDLTAASITATIFLFRSIVICIHSLDNSHPSLP</sequence>
<dbReference type="EMBL" id="AMZH03012915">
    <property type="protein sequence ID" value="RRT50171.1"/>
    <property type="molecule type" value="Genomic_DNA"/>
</dbReference>
<comment type="caution">
    <text evidence="2">The sequence shown here is derived from an EMBL/GenBank/DDBJ whole genome shotgun (WGS) entry which is preliminary data.</text>
</comment>
<accession>A0A426YEK8</accession>
<evidence type="ECO:0000313" key="2">
    <source>
        <dbReference type="EMBL" id="RRT50171.1"/>
    </source>
</evidence>
<keyword evidence="1" id="KW-0732">Signal</keyword>